<proteinExistence type="predicted"/>
<sequence length="527" mass="62406">MISNSKKDFLFDLINSLSPSEKRNFKLFAKRLASNEGAKFLLLFDALDKMGAYNERELLEKAPVTKKQLSNMKAHLYKQVLTSLRLLYADRNIELQLNEQIDFGRILFNKGLYMQGLKTLEKAKQVASLYGLDTIMLRVVEMEKVIESQHITRSIKNRADILSEEAAVLSKKVDLKNRFSSLSLQLYGIYLKTGYIKDKEGREMLENFYKQNMPVYDFMTLGFYEKMYLFQAQVWYFHIIQDFPVCYRAAQHWVDLFHSEPQMIKVATGSYLKAYHYLLDTLFYMGYYERFAKVLEEFRLSLRQKDFVWDGNSKILSFLYLYSNLINFYFLKGDFTKGVKEIVPDLLKDIAPLKRKLDVHHLMVLHYKIACLYFGSGDNERAIVYLDQVIENSQIGLREDLQCFAHILKLIASYEAGIDEKLDGQIRNVYRFLIKMDDLHQVQKEMMHFIRNLSRIYDHELKGAFIELREKLLAYENHPFEKRAFLYLDIISWLESKIENRPVQEIIRQKFSEKVKREKYKISDNSL</sequence>
<evidence type="ECO:0000313" key="1">
    <source>
        <dbReference type="EMBL" id="AKP50366.1"/>
    </source>
</evidence>
<dbReference type="EMBL" id="CP012040">
    <property type="protein sequence ID" value="AKP50366.1"/>
    <property type="molecule type" value="Genomic_DNA"/>
</dbReference>
<organism evidence="1 2">
    <name type="scientific">Cyclobacterium amurskyense</name>
    <dbReference type="NCBI Taxonomy" id="320787"/>
    <lineage>
        <taxon>Bacteria</taxon>
        <taxon>Pseudomonadati</taxon>
        <taxon>Bacteroidota</taxon>
        <taxon>Cytophagia</taxon>
        <taxon>Cytophagales</taxon>
        <taxon>Cyclobacteriaceae</taxon>
        <taxon>Cyclobacterium</taxon>
    </lineage>
</organism>
<protein>
    <submittedName>
        <fullName evidence="1">Uncharacterized protein</fullName>
    </submittedName>
</protein>
<dbReference type="Proteomes" id="UP000036520">
    <property type="component" value="Chromosome"/>
</dbReference>
<dbReference type="AlphaFoldDB" id="A0A0H4P7D6"/>
<dbReference type="OrthoDB" id="714416at2"/>
<dbReference type="RefSeq" id="WP_048640814.1">
    <property type="nucleotide sequence ID" value="NZ_CAXBGM010000027.1"/>
</dbReference>
<keyword evidence="2" id="KW-1185">Reference proteome</keyword>
<dbReference type="STRING" id="320787.CA2015_0908"/>
<gene>
    <name evidence="1" type="ORF">CA2015_0908</name>
</gene>
<dbReference type="PATRIC" id="fig|320787.5.peg.1009"/>
<name>A0A0H4P7D6_9BACT</name>
<reference evidence="1 2" key="1">
    <citation type="submission" date="2015-07" db="EMBL/GenBank/DDBJ databases">
        <authorList>
            <person name="Kim K.M."/>
        </authorList>
    </citation>
    <scope>NUCLEOTIDE SEQUENCE [LARGE SCALE GENOMIC DNA]</scope>
    <source>
        <strain evidence="1 2">KCTC 12363</strain>
    </source>
</reference>
<evidence type="ECO:0000313" key="2">
    <source>
        <dbReference type="Proteomes" id="UP000036520"/>
    </source>
</evidence>
<accession>A0A0H4P7D6</accession>
<dbReference type="KEGG" id="camu:CA2015_0908"/>